<evidence type="ECO:0000256" key="1">
    <source>
        <dbReference type="ARBA" id="ARBA00023125"/>
    </source>
</evidence>
<dbReference type="InterPro" id="IPR001647">
    <property type="entry name" value="HTH_TetR"/>
</dbReference>
<evidence type="ECO:0000259" key="3">
    <source>
        <dbReference type="PROSITE" id="PS50977"/>
    </source>
</evidence>
<dbReference type="Proteomes" id="UP000602395">
    <property type="component" value="Unassembled WGS sequence"/>
</dbReference>
<dbReference type="InterPro" id="IPR050109">
    <property type="entry name" value="HTH-type_TetR-like_transc_reg"/>
</dbReference>
<keyword evidence="1 2" id="KW-0238">DNA-binding</keyword>
<keyword evidence="5" id="KW-1185">Reference proteome</keyword>
<evidence type="ECO:0000313" key="5">
    <source>
        <dbReference type="Proteomes" id="UP000602395"/>
    </source>
</evidence>
<accession>A0ABR7WFY6</accession>
<dbReference type="EMBL" id="JACWMS010000004">
    <property type="protein sequence ID" value="MBD1321684.1"/>
    <property type="molecule type" value="Genomic_DNA"/>
</dbReference>
<dbReference type="PANTHER" id="PTHR30055:SF239">
    <property type="entry name" value="TRANSCRIPTIONAL REGULATORY PROTEIN"/>
    <property type="match status" value="1"/>
</dbReference>
<feature type="DNA-binding region" description="H-T-H motif" evidence="2">
    <location>
        <begin position="34"/>
        <end position="53"/>
    </location>
</feature>
<dbReference type="InterPro" id="IPR009057">
    <property type="entry name" value="Homeodomain-like_sf"/>
</dbReference>
<sequence>MPEPSPRRGSRLTVDDWLDAAMQLLITEGVGAIKISRLCAHLGVTKGSFYWHFTDIAALMSALADHCRKVEESARQTLADLQTLPPVERIEAMVRLVSDPRRWTVEAAVRTWAETDESLADIVAALDDQIFDISHEAMRELGFDEPEAHARATTLLYAGIGYLHARRRHGPASDDDTRIFIDLLTGR</sequence>
<protein>
    <submittedName>
        <fullName evidence="4">TetR/AcrR family transcriptional regulator</fullName>
    </submittedName>
</protein>
<gene>
    <name evidence="4" type="ORF">IDF66_19070</name>
</gene>
<proteinExistence type="predicted"/>
<name>A0ABR7WFY6_9ACTN</name>
<evidence type="ECO:0000313" key="4">
    <source>
        <dbReference type="EMBL" id="MBD1321684.1"/>
    </source>
</evidence>
<dbReference type="RefSeq" id="WP_164306759.1">
    <property type="nucleotide sequence ID" value="NZ_BAABAD010000002.1"/>
</dbReference>
<dbReference type="PANTHER" id="PTHR30055">
    <property type="entry name" value="HTH-TYPE TRANSCRIPTIONAL REGULATOR RUTR"/>
    <property type="match status" value="1"/>
</dbReference>
<reference evidence="4 5" key="1">
    <citation type="submission" date="2020-09" db="EMBL/GenBank/DDBJ databases">
        <title>Novel species in genus Gordonia.</title>
        <authorList>
            <person name="Zhang G."/>
        </authorList>
    </citation>
    <scope>NUCLEOTIDE SEQUENCE [LARGE SCALE GENOMIC DNA]</scope>
    <source>
        <strain evidence="4 5">ON-33</strain>
    </source>
</reference>
<dbReference type="PROSITE" id="PS50977">
    <property type="entry name" value="HTH_TETR_2"/>
    <property type="match status" value="1"/>
</dbReference>
<organism evidence="4 5">
    <name type="scientific">Gordonia hankookensis</name>
    <dbReference type="NCBI Taxonomy" id="589403"/>
    <lineage>
        <taxon>Bacteria</taxon>
        <taxon>Bacillati</taxon>
        <taxon>Actinomycetota</taxon>
        <taxon>Actinomycetes</taxon>
        <taxon>Mycobacteriales</taxon>
        <taxon>Gordoniaceae</taxon>
        <taxon>Gordonia</taxon>
    </lineage>
</organism>
<dbReference type="Pfam" id="PF00440">
    <property type="entry name" value="TetR_N"/>
    <property type="match status" value="1"/>
</dbReference>
<comment type="caution">
    <text evidence="4">The sequence shown here is derived from an EMBL/GenBank/DDBJ whole genome shotgun (WGS) entry which is preliminary data.</text>
</comment>
<feature type="domain" description="HTH tetR-type" evidence="3">
    <location>
        <begin position="11"/>
        <end position="71"/>
    </location>
</feature>
<dbReference type="PRINTS" id="PR00455">
    <property type="entry name" value="HTHTETR"/>
</dbReference>
<dbReference type="SUPFAM" id="SSF46689">
    <property type="entry name" value="Homeodomain-like"/>
    <property type="match status" value="1"/>
</dbReference>
<evidence type="ECO:0000256" key="2">
    <source>
        <dbReference type="PROSITE-ProRule" id="PRU00335"/>
    </source>
</evidence>
<dbReference type="Gene3D" id="1.10.357.10">
    <property type="entry name" value="Tetracycline Repressor, domain 2"/>
    <property type="match status" value="1"/>
</dbReference>